<protein>
    <submittedName>
        <fullName evidence="2">Amino acid transporter transmembrane domain-containing protein</fullName>
    </submittedName>
</protein>
<sequence length="472" mass="51701">MPCELSPSASAFSAMLSAFIGSVVNGLTSGWFVAFMTGWIAWLALFRVLWGAAYMLYRNITGTWEPEYDALRQGEDDIYPMTGKISSREAVAHPVEGSYQRYGWDSHDPISYQTPQTIPVRPGFFSVIWPSPSDVRTFKMHAPKMASSRNPWGPLNRDVTFLGWVGWVWTALYAPISQILWVAANVSNQSNAAVKIVKALAVAVTALPLCIDCRVRYGEALAGRIGVWAKHLFNFTNSLSCLLQGVLCAVLLITGALGLGSSDSGIPIPILIIYPIFSLVWMAASLRLLPVRDGARRRAAQRHWTGILLDIGVGAFAGLFVAAPAFALYQSTSFDENYSSSSGWTSSSSSLLRELSEEDVGGIFKAIYAKGDPGELGKPGITATVTKNGEEIYAFMERTGFKGADNWYLNHAGNRASSLEKWNNDGYLHMPVLFIGANYDPINDIAISTIADAQKKYYTIYGKYTLMGTHYG</sequence>
<organism evidence="2 3">
    <name type="scientific">Seiridium unicorne</name>
    <dbReference type="NCBI Taxonomy" id="138068"/>
    <lineage>
        <taxon>Eukaryota</taxon>
        <taxon>Fungi</taxon>
        <taxon>Dikarya</taxon>
        <taxon>Ascomycota</taxon>
        <taxon>Pezizomycotina</taxon>
        <taxon>Sordariomycetes</taxon>
        <taxon>Xylariomycetidae</taxon>
        <taxon>Amphisphaeriales</taxon>
        <taxon>Sporocadaceae</taxon>
        <taxon>Seiridium</taxon>
    </lineage>
</organism>
<evidence type="ECO:0000256" key="1">
    <source>
        <dbReference type="SAM" id="Phobius"/>
    </source>
</evidence>
<dbReference type="Gene3D" id="3.40.50.1820">
    <property type="entry name" value="alpha/beta hydrolase"/>
    <property type="match status" value="1"/>
</dbReference>
<feature type="transmembrane region" description="Helical" evidence="1">
    <location>
        <begin position="307"/>
        <end position="329"/>
    </location>
</feature>
<reference evidence="2 3" key="1">
    <citation type="journal article" date="2024" name="J. Plant Pathol.">
        <title>Sequence and assembly of the genome of Seiridium unicorne, isolate CBS 538.82, causal agent of cypress canker disease.</title>
        <authorList>
            <person name="Scali E."/>
            <person name="Rocca G.D."/>
            <person name="Danti R."/>
            <person name="Garbelotto M."/>
            <person name="Barberini S."/>
            <person name="Baroncelli R."/>
            <person name="Emiliani G."/>
        </authorList>
    </citation>
    <scope>NUCLEOTIDE SEQUENCE [LARGE SCALE GENOMIC DNA]</scope>
    <source>
        <strain evidence="2 3">BM-138-508</strain>
    </source>
</reference>
<evidence type="ECO:0000313" key="3">
    <source>
        <dbReference type="Proteomes" id="UP001408356"/>
    </source>
</evidence>
<keyword evidence="1 2" id="KW-0812">Transmembrane</keyword>
<feature type="transmembrane region" description="Helical" evidence="1">
    <location>
        <begin position="266"/>
        <end position="286"/>
    </location>
</feature>
<comment type="caution">
    <text evidence="2">The sequence shown here is derived from an EMBL/GenBank/DDBJ whole genome shotgun (WGS) entry which is preliminary data.</text>
</comment>
<feature type="transmembrane region" description="Helical" evidence="1">
    <location>
        <begin position="232"/>
        <end position="260"/>
    </location>
</feature>
<dbReference type="InterPro" id="IPR029058">
    <property type="entry name" value="AB_hydrolase_fold"/>
</dbReference>
<evidence type="ECO:0000313" key="2">
    <source>
        <dbReference type="EMBL" id="KAK9419979.1"/>
    </source>
</evidence>
<dbReference type="EMBL" id="JARVKF010000279">
    <property type="protein sequence ID" value="KAK9419979.1"/>
    <property type="molecule type" value="Genomic_DNA"/>
</dbReference>
<feature type="transmembrane region" description="Helical" evidence="1">
    <location>
        <begin position="192"/>
        <end position="211"/>
    </location>
</feature>
<keyword evidence="3" id="KW-1185">Reference proteome</keyword>
<name>A0ABR2UZK9_9PEZI</name>
<feature type="transmembrane region" description="Helical" evidence="1">
    <location>
        <begin position="39"/>
        <end position="57"/>
    </location>
</feature>
<gene>
    <name evidence="2" type="ORF">SUNI508_06985</name>
</gene>
<feature type="transmembrane region" description="Helical" evidence="1">
    <location>
        <begin position="159"/>
        <end position="180"/>
    </location>
</feature>
<dbReference type="Proteomes" id="UP001408356">
    <property type="component" value="Unassembled WGS sequence"/>
</dbReference>
<keyword evidence="1" id="KW-0472">Membrane</keyword>
<proteinExistence type="predicted"/>
<accession>A0ABR2UZK9</accession>
<keyword evidence="1" id="KW-1133">Transmembrane helix</keyword>